<dbReference type="RefSeq" id="WP_175490426.1">
    <property type="nucleotide sequence ID" value="NZ_FNJU01000021.1"/>
</dbReference>
<dbReference type="InterPro" id="IPR057807">
    <property type="entry name" value="YxiF"/>
</dbReference>
<evidence type="ECO:0000313" key="1">
    <source>
        <dbReference type="EMBL" id="SDP96434.1"/>
    </source>
</evidence>
<reference evidence="2" key="1">
    <citation type="submission" date="2016-10" db="EMBL/GenBank/DDBJ databases">
        <authorList>
            <person name="Varghese N."/>
            <person name="Submissions S."/>
        </authorList>
    </citation>
    <scope>NUCLEOTIDE SEQUENCE [LARGE SCALE GENOMIC DNA]</scope>
    <source>
        <strain evidence="2">IBRC-M10078</strain>
    </source>
</reference>
<proteinExistence type="predicted"/>
<dbReference type="AlphaFoldDB" id="A0A1H0X0B3"/>
<name>A0A1H0X0B3_9BACI</name>
<gene>
    <name evidence="1" type="ORF">SAMN05216565_12146</name>
</gene>
<dbReference type="STRING" id="930152.SAMN05216565_12146"/>
<keyword evidence="2" id="KW-1185">Reference proteome</keyword>
<accession>A0A1H0X0B3</accession>
<organism evidence="1 2">
    <name type="scientific">Litchfieldia salsa</name>
    <dbReference type="NCBI Taxonomy" id="930152"/>
    <lineage>
        <taxon>Bacteria</taxon>
        <taxon>Bacillati</taxon>
        <taxon>Bacillota</taxon>
        <taxon>Bacilli</taxon>
        <taxon>Bacillales</taxon>
        <taxon>Bacillaceae</taxon>
        <taxon>Litchfieldia</taxon>
    </lineage>
</organism>
<dbReference type="Pfam" id="PF24715">
    <property type="entry name" value="YxiF"/>
    <property type="match status" value="1"/>
</dbReference>
<protein>
    <submittedName>
        <fullName evidence="1">Uncharacterized protein</fullName>
    </submittedName>
</protein>
<dbReference type="Proteomes" id="UP000199159">
    <property type="component" value="Unassembled WGS sequence"/>
</dbReference>
<evidence type="ECO:0000313" key="2">
    <source>
        <dbReference type="Proteomes" id="UP000199159"/>
    </source>
</evidence>
<dbReference type="EMBL" id="FNJU01000021">
    <property type="protein sequence ID" value="SDP96434.1"/>
    <property type="molecule type" value="Genomic_DNA"/>
</dbReference>
<sequence length="128" mass="15168">MILITRLTSNLLEQLFIRIDRAIDYKNEFKFEHSPEIVKEQLSKYIIPLLSPTKLDSEVLLFHLNYRETGAINITLKDALKNVDWLVDFTGYPIGRMDFVLIEPNYSFGICVERWEYQDTFISWGLFK</sequence>